<name>A0A381WYK3_9ZZZZ</name>
<protein>
    <recommendedName>
        <fullName evidence="6">FTP domain-containing protein</fullName>
    </recommendedName>
</protein>
<organism evidence="7">
    <name type="scientific">marine metagenome</name>
    <dbReference type="NCBI Taxonomy" id="408172"/>
    <lineage>
        <taxon>unclassified sequences</taxon>
        <taxon>metagenomes</taxon>
        <taxon>ecological metagenomes</taxon>
    </lineage>
</organism>
<keyword evidence="3" id="KW-0378">Hydrolase</keyword>
<proteinExistence type="predicted"/>
<dbReference type="InterPro" id="IPR050728">
    <property type="entry name" value="Zinc_Metalloprotease_M4"/>
</dbReference>
<accession>A0A381WYK3</accession>
<dbReference type="GO" id="GO:0008237">
    <property type="term" value="F:metallopeptidase activity"/>
    <property type="evidence" value="ECO:0007669"/>
    <property type="project" value="UniProtKB-KW"/>
</dbReference>
<evidence type="ECO:0000259" key="6">
    <source>
        <dbReference type="Pfam" id="PF07504"/>
    </source>
</evidence>
<keyword evidence="4" id="KW-0862">Zinc</keyword>
<keyword evidence="5" id="KW-0482">Metalloprotease</keyword>
<evidence type="ECO:0000256" key="5">
    <source>
        <dbReference type="ARBA" id="ARBA00023049"/>
    </source>
</evidence>
<dbReference type="InterPro" id="IPR011096">
    <property type="entry name" value="FTP_domain"/>
</dbReference>
<dbReference type="AlphaFoldDB" id="A0A381WYK3"/>
<dbReference type="Gene3D" id="3.10.450.490">
    <property type="match status" value="1"/>
</dbReference>
<feature type="domain" description="FTP" evidence="6">
    <location>
        <begin position="86"/>
        <end position="134"/>
    </location>
</feature>
<evidence type="ECO:0000313" key="7">
    <source>
        <dbReference type="EMBL" id="SVA57564.1"/>
    </source>
</evidence>
<evidence type="ECO:0000256" key="2">
    <source>
        <dbReference type="ARBA" id="ARBA00022723"/>
    </source>
</evidence>
<keyword evidence="1" id="KW-0645">Protease</keyword>
<evidence type="ECO:0000256" key="1">
    <source>
        <dbReference type="ARBA" id="ARBA00022670"/>
    </source>
</evidence>
<gene>
    <name evidence="7" type="ORF">METZ01_LOCUS110418</name>
</gene>
<keyword evidence="2" id="KW-0479">Metal-binding</keyword>
<dbReference type="Pfam" id="PF07504">
    <property type="entry name" value="FTP"/>
    <property type="match status" value="1"/>
</dbReference>
<evidence type="ECO:0000256" key="3">
    <source>
        <dbReference type="ARBA" id="ARBA00022801"/>
    </source>
</evidence>
<dbReference type="PANTHER" id="PTHR33794">
    <property type="entry name" value="BACILLOLYSIN"/>
    <property type="match status" value="1"/>
</dbReference>
<reference evidence="7" key="1">
    <citation type="submission" date="2018-05" db="EMBL/GenBank/DDBJ databases">
        <authorList>
            <person name="Lanie J.A."/>
            <person name="Ng W.-L."/>
            <person name="Kazmierczak K.M."/>
            <person name="Andrzejewski T.M."/>
            <person name="Davidsen T.M."/>
            <person name="Wayne K.J."/>
            <person name="Tettelin H."/>
            <person name="Glass J.I."/>
            <person name="Rusch D."/>
            <person name="Podicherti R."/>
            <person name="Tsui H.-C.T."/>
            <person name="Winkler M.E."/>
        </authorList>
    </citation>
    <scope>NUCLEOTIDE SEQUENCE</scope>
</reference>
<dbReference type="EMBL" id="UINC01013298">
    <property type="protein sequence ID" value="SVA57564.1"/>
    <property type="molecule type" value="Genomic_DNA"/>
</dbReference>
<feature type="non-terminal residue" evidence="7">
    <location>
        <position position="419"/>
    </location>
</feature>
<dbReference type="PANTHER" id="PTHR33794:SF1">
    <property type="entry name" value="BACILLOLYSIN"/>
    <property type="match status" value="1"/>
</dbReference>
<dbReference type="GO" id="GO:0046872">
    <property type="term" value="F:metal ion binding"/>
    <property type="evidence" value="ECO:0007669"/>
    <property type="project" value="UniProtKB-KW"/>
</dbReference>
<dbReference type="GO" id="GO:0006508">
    <property type="term" value="P:proteolysis"/>
    <property type="evidence" value="ECO:0007669"/>
    <property type="project" value="UniProtKB-KW"/>
</dbReference>
<sequence length="419" mass="47211">MRIKKNIGFLLVILITLLRSENSRNDLFQILKNDNINHLKMTSGDIITIISGQFSPKISDIDVRDIEIFCTSIEKFLSRNSFTEDFIYQKSQSSISGSKHFRYQQLYDGIPVQGRFLDIHCNTHHQISSLSNDYQLIEDVNVIPRITPEMALNIVKKKTGGILLIKPNPELIIYTYKSAPILAYSIRLISRYDSKKIVVNASSGEVINIFSLIYFEGPILGSGENLLGEWVDSLYVYEGIDFPSITGGLSTENIYCEEYCWDYGDCDGQNYDDCVMSYQQGNCADGYIEDCDGECFIESNLLWDLDDGTCDDPRIEVDMTNISTGNVNMVNTDNSDREPIFTLSNYGNYYTDIFYVNSETSVFDSNIGSTSHASGVSSHDYHTKTLEYFDSFGYLGMSGTGLRLANLIDYGPGSPWGLN</sequence>
<evidence type="ECO:0000256" key="4">
    <source>
        <dbReference type="ARBA" id="ARBA00022833"/>
    </source>
</evidence>